<dbReference type="Gene3D" id="3.40.50.1820">
    <property type="entry name" value="alpha/beta hydrolase"/>
    <property type="match status" value="1"/>
</dbReference>
<gene>
    <name evidence="1" type="ORF">IWW36_004487</name>
</gene>
<dbReference type="Proteomes" id="UP001139887">
    <property type="component" value="Unassembled WGS sequence"/>
</dbReference>
<protein>
    <recommendedName>
        <fullName evidence="3">AB hydrolase-1 domain-containing protein</fullName>
    </recommendedName>
</protein>
<evidence type="ECO:0000313" key="2">
    <source>
        <dbReference type="Proteomes" id="UP001139887"/>
    </source>
</evidence>
<organism evidence="1 2">
    <name type="scientific">Coemansia brasiliensis</name>
    <dbReference type="NCBI Taxonomy" id="2650707"/>
    <lineage>
        <taxon>Eukaryota</taxon>
        <taxon>Fungi</taxon>
        <taxon>Fungi incertae sedis</taxon>
        <taxon>Zoopagomycota</taxon>
        <taxon>Kickxellomycotina</taxon>
        <taxon>Kickxellomycetes</taxon>
        <taxon>Kickxellales</taxon>
        <taxon>Kickxellaceae</taxon>
        <taxon>Coemansia</taxon>
    </lineage>
</organism>
<comment type="caution">
    <text evidence="1">The sequence shown here is derived from an EMBL/GenBank/DDBJ whole genome shotgun (WGS) entry which is preliminary data.</text>
</comment>
<accession>A0A9W8I880</accession>
<dbReference type="InterPro" id="IPR029058">
    <property type="entry name" value="AB_hydrolase_fold"/>
</dbReference>
<sequence>MERTINISINCKGKTAVNGWTSYKTPQQATILLEHVSGYPSLVSKSIQDELVKYHHRVCMYDRPGYMLSPQGYAPISPVTLERALSSALRIAGEEGPFYLVGHHTGAEYSQIFANINYDSVVGMSFIYPTYTALVGLLNTNQTESIRLARAQAMTDGSLLPDTNLALQRLNFQRALAALGTWMTSPPALSDTSSSSQNLTEWALSSPYLAQAQFFELSMQPQLAEIISDMKPPLDTLKRLPIKLFGVSPERSTQEEYKMATNAYFKVDISDPDNLQPLSLRRVAQEISLHISQLHLF</sequence>
<dbReference type="AlphaFoldDB" id="A0A9W8I880"/>
<proteinExistence type="predicted"/>
<dbReference type="SUPFAM" id="SSF53474">
    <property type="entry name" value="alpha/beta-Hydrolases"/>
    <property type="match status" value="1"/>
</dbReference>
<dbReference type="OrthoDB" id="164921at2759"/>
<reference evidence="1" key="1">
    <citation type="submission" date="2022-07" db="EMBL/GenBank/DDBJ databases">
        <title>Phylogenomic reconstructions and comparative analyses of Kickxellomycotina fungi.</title>
        <authorList>
            <person name="Reynolds N.K."/>
            <person name="Stajich J.E."/>
            <person name="Barry K."/>
            <person name="Grigoriev I.V."/>
            <person name="Crous P."/>
            <person name="Smith M.E."/>
        </authorList>
    </citation>
    <scope>NUCLEOTIDE SEQUENCE</scope>
    <source>
        <strain evidence="1">NRRL 1566</strain>
    </source>
</reference>
<evidence type="ECO:0000313" key="1">
    <source>
        <dbReference type="EMBL" id="KAJ2846144.1"/>
    </source>
</evidence>
<name>A0A9W8I880_9FUNG</name>
<evidence type="ECO:0008006" key="3">
    <source>
        <dbReference type="Google" id="ProtNLM"/>
    </source>
</evidence>
<dbReference type="EMBL" id="JANBUW010000613">
    <property type="protein sequence ID" value="KAJ2846144.1"/>
    <property type="molecule type" value="Genomic_DNA"/>
</dbReference>
<keyword evidence="2" id="KW-1185">Reference proteome</keyword>